<dbReference type="InterPro" id="IPR027417">
    <property type="entry name" value="P-loop_NTPase"/>
</dbReference>
<reference evidence="2 3" key="1">
    <citation type="journal article" date="2014" name="Genome Biol. Evol.">
        <title>Acetic acid bacteria genomes reveal functional traits for adaptation to life in insect guts.</title>
        <authorList>
            <person name="Chouaia B."/>
            <person name="Gaiarsa S."/>
            <person name="Crotti E."/>
            <person name="Comandatore F."/>
            <person name="Degli Esposti M."/>
            <person name="Ricci I."/>
            <person name="Alma A."/>
            <person name="Favia G."/>
            <person name="Bandi C."/>
            <person name="Daffonchio D."/>
        </authorList>
    </citation>
    <scope>NUCLEOTIDE SEQUENCE [LARGE SCALE GENOMIC DNA]</scope>
    <source>
        <strain evidence="3">AM169</strain>
    </source>
</reference>
<dbReference type="Gene3D" id="3.40.50.300">
    <property type="entry name" value="P-loop containing nucleotide triphosphate hydrolases"/>
    <property type="match status" value="1"/>
</dbReference>
<dbReference type="RefSeq" id="WP_043558115.1">
    <property type="nucleotide sequence ID" value="NZ_CBLY010000002.1"/>
</dbReference>
<dbReference type="Pfam" id="PF07693">
    <property type="entry name" value="KAP_NTPase"/>
    <property type="match status" value="1"/>
</dbReference>
<organism evidence="2 3">
    <name type="scientific">Parasaccharibacter apium</name>
    <dbReference type="NCBI Taxonomy" id="1510841"/>
    <lineage>
        <taxon>Bacteria</taxon>
        <taxon>Pseudomonadati</taxon>
        <taxon>Pseudomonadota</taxon>
        <taxon>Alphaproteobacteria</taxon>
        <taxon>Acetobacterales</taxon>
        <taxon>Acetobacteraceae</taxon>
        <taxon>Parasaccharibacter</taxon>
    </lineage>
</organism>
<dbReference type="EMBL" id="CBLY010000002">
    <property type="protein sequence ID" value="CDG33011.1"/>
    <property type="molecule type" value="Genomic_DNA"/>
</dbReference>
<proteinExistence type="predicted"/>
<evidence type="ECO:0000313" key="3">
    <source>
        <dbReference type="Proteomes" id="UP000027590"/>
    </source>
</evidence>
<sequence length="635" mass="75250">MTDDYEWAGPNANIAKVLDKYCYGASRPPFALMLDGAWGCGKTWFIKRFFEEKQKNRISDKELGMIYVSLYGIQDAEEITKAIYAAMHPILGGKIGELGKVVFKGLLKSTLKIDLHHLENGKADLSAVLGIPDNTGNKDRIFRNRILVFDDVERAKMPVSDILALVQPLVESHEDRVILVANEKDIAADSEVERDRYDRVKEKTIYLSLHLTPDIERTFKKFITENKKSILISFIEENKEYIYDLIIKSSCNNLRVIDFFKTFGEDILEYTYKEIDNIVCARNILNVLSILYGVIIENSINKNTFDDLHHIMLFDFNEKFAKDIFSDEYYENIKEKHSKIREKPYFPMMKDQQNTVRIMYQFIKNGILNPDERSYLSNIISNEIHIPTYKKIHSYQQYDKNEYDRLLEEFLEEFHELNVQDDYELIKMCDIYLMLARLNISPFNEEPISTLETYIKRHFKKRLFNQEKDIEAYVDRIFLNEHSHSLMYIERGSESFKEILLFFSKEKNHFIKINVENYVKYKIKKEKALELLGMIKYNNYNYLTENPFLNKIDPSYFLEILNDLIGYSRDMAFSTLNHRFKQSQNTSNPLHPEKEWFEQLHQKLIELINHKHTHPLHRETLKRDALTLYDRIKTT</sequence>
<feature type="domain" description="KAP NTPase" evidence="1">
    <location>
        <begin position="13"/>
        <end position="364"/>
    </location>
</feature>
<dbReference type="AlphaFoldDB" id="A0A7U7G4K0"/>
<comment type="caution">
    <text evidence="2">The sequence shown here is derived from an EMBL/GenBank/DDBJ whole genome shotgun (WGS) entry which is preliminary data.</text>
</comment>
<accession>A0A7U7G4K0</accession>
<evidence type="ECO:0000313" key="2">
    <source>
        <dbReference type="EMBL" id="CDG33011.1"/>
    </source>
</evidence>
<dbReference type="Proteomes" id="UP000027590">
    <property type="component" value="Unassembled WGS sequence"/>
</dbReference>
<gene>
    <name evidence="2" type="ORF">SACS_0273</name>
</gene>
<protein>
    <recommendedName>
        <fullName evidence="1">KAP NTPase domain-containing protein</fullName>
    </recommendedName>
</protein>
<reference evidence="2 3" key="2">
    <citation type="journal article" date="2014" name="PLoS ONE">
        <title>Evolution of mitochondria reconstructed from the energy metabolism of living bacteria.</title>
        <authorList>
            <person name="Degli Esposti M."/>
            <person name="Chouaia B."/>
            <person name="Comandatore F."/>
            <person name="Crotti E."/>
            <person name="Sassera D."/>
            <person name="Lievens P.M."/>
            <person name="Daffonchio D."/>
            <person name="Bandi C."/>
        </authorList>
    </citation>
    <scope>NUCLEOTIDE SEQUENCE [LARGE SCALE GENOMIC DNA]</scope>
    <source>
        <strain evidence="3">AM169</strain>
    </source>
</reference>
<evidence type="ECO:0000259" key="1">
    <source>
        <dbReference type="Pfam" id="PF07693"/>
    </source>
</evidence>
<name>A0A7U7G4K0_9PROT</name>
<dbReference type="InterPro" id="IPR011646">
    <property type="entry name" value="KAP_P-loop"/>
</dbReference>
<dbReference type="SUPFAM" id="SSF52540">
    <property type="entry name" value="P-loop containing nucleoside triphosphate hydrolases"/>
    <property type="match status" value="1"/>
</dbReference>